<dbReference type="RefSeq" id="WP_102525395.1">
    <property type="nucleotide sequence ID" value="NZ_LT960612.1"/>
</dbReference>
<dbReference type="Proteomes" id="UP000235828">
    <property type="component" value="Chromosome B"/>
</dbReference>
<dbReference type="PANTHER" id="PTHR13693">
    <property type="entry name" value="CLASS II AMINOTRANSFERASE/8-AMINO-7-OXONONANOATE SYNTHASE"/>
    <property type="match status" value="1"/>
</dbReference>
<dbReference type="InterPro" id="IPR050087">
    <property type="entry name" value="AON_synthase_class-II"/>
</dbReference>
<dbReference type="InterPro" id="IPR004839">
    <property type="entry name" value="Aminotransferase_I/II_large"/>
</dbReference>
<dbReference type="PANTHER" id="PTHR13693:SF100">
    <property type="entry name" value="8-AMINO-7-OXONONANOATE SYNTHASE"/>
    <property type="match status" value="1"/>
</dbReference>
<dbReference type="AlphaFoldDB" id="A0A2N8ZN93"/>
<evidence type="ECO:0000313" key="6">
    <source>
        <dbReference type="Proteomes" id="UP000235828"/>
    </source>
</evidence>
<dbReference type="GO" id="GO:0030170">
    <property type="term" value="F:pyridoxal phosphate binding"/>
    <property type="evidence" value="ECO:0007669"/>
    <property type="project" value="InterPro"/>
</dbReference>
<gene>
    <name evidence="5" type="primary">cqsA</name>
    <name evidence="5" type="ORF">VTAP4600_B1774</name>
</gene>
<dbReference type="SUPFAM" id="SSF53383">
    <property type="entry name" value="PLP-dependent transferases"/>
    <property type="match status" value="1"/>
</dbReference>
<evidence type="ECO:0000256" key="2">
    <source>
        <dbReference type="ARBA" id="ARBA00022679"/>
    </source>
</evidence>
<feature type="domain" description="Aminotransferase class I/classII large" evidence="4">
    <location>
        <begin position="47"/>
        <end position="379"/>
    </location>
</feature>
<dbReference type="Gene3D" id="3.40.640.10">
    <property type="entry name" value="Type I PLP-dependent aspartate aminotransferase-like (Major domain)"/>
    <property type="match status" value="1"/>
</dbReference>
<protein>
    <submittedName>
        <fullName evidence="5">CAI-1 autoinducer synthase</fullName>
        <ecNumber evidence="5">2.3.-.-</ecNumber>
    </submittedName>
</protein>
<name>A0A2N8ZN93_9VIBR</name>
<proteinExistence type="predicted"/>
<dbReference type="KEGG" id="vta:B1774"/>
<keyword evidence="5" id="KW-0012">Acyltransferase</keyword>
<evidence type="ECO:0000256" key="1">
    <source>
        <dbReference type="ARBA" id="ARBA00001933"/>
    </source>
</evidence>
<dbReference type="InterPro" id="IPR015422">
    <property type="entry name" value="PyrdxlP-dep_Trfase_small"/>
</dbReference>
<comment type="cofactor">
    <cofactor evidence="1">
        <name>pyridoxal 5'-phosphate</name>
        <dbReference type="ChEBI" id="CHEBI:597326"/>
    </cofactor>
</comment>
<dbReference type="GO" id="GO:0009102">
    <property type="term" value="P:biotin biosynthetic process"/>
    <property type="evidence" value="ECO:0007669"/>
    <property type="project" value="TreeGrafter"/>
</dbReference>
<accession>A0A2N8ZN93</accession>
<evidence type="ECO:0000313" key="5">
    <source>
        <dbReference type="EMBL" id="SON53385.1"/>
    </source>
</evidence>
<dbReference type="InterPro" id="IPR015421">
    <property type="entry name" value="PyrdxlP-dep_Trfase_major"/>
</dbReference>
<dbReference type="Pfam" id="PF00155">
    <property type="entry name" value="Aminotran_1_2"/>
    <property type="match status" value="1"/>
</dbReference>
<reference evidence="5 6" key="1">
    <citation type="submission" date="2017-10" db="EMBL/GenBank/DDBJ databases">
        <authorList>
            <person name="Banno H."/>
            <person name="Chua N.-H."/>
        </authorList>
    </citation>
    <scope>NUCLEOTIDE SEQUENCE [LARGE SCALE GENOMIC DNA]</scope>
    <source>
        <strain evidence="5">Vibrio tapetis CECT4600</strain>
    </source>
</reference>
<keyword evidence="3" id="KW-0663">Pyridoxal phosphate</keyword>
<dbReference type="NCBIfam" id="NF005526">
    <property type="entry name" value="PRK07179.1"/>
    <property type="match status" value="1"/>
</dbReference>
<dbReference type="OrthoDB" id="9807157at2"/>
<dbReference type="EC" id="2.3.-.-" evidence="5"/>
<sequence length="391" mass="43525">MNIENNHSKPLPSFISDRLDSYLDNHILCRKNAKHLVLGLEPDNTGIVLRSNDYLAVSNHPSIKQRQIDSIQNAEKEIVMSAVFEQTEKSSNTFEYQLSEFTQFSQCIVAQSGWAANVGLLHTIASEDTPIYIDFYAHMSLWHGAQNANSPIYSFMHNKTKHLQKLIDQHGPGIVIVDSVYSTVGTVSPLKDIVNIANESGCAVIVDESHSLGTHGPNGAGLLVELGLTEQVDFMTLSLAKAFAYRAGAILCHSEMNRWLPYTSLPAIFSSAILPHEMETLKATLDLIKGRDKERTRLFEQSDKLRNGLRQLGYRIQSQSQIVSIETGSEENTEVVRDYFEQHGLFGSVFCHPATPKNRSIIRLSVNSDITNRDIDHVLTVCSAAKSNNIT</sequence>
<dbReference type="InterPro" id="IPR015424">
    <property type="entry name" value="PyrdxlP-dep_Trfase"/>
</dbReference>
<evidence type="ECO:0000256" key="3">
    <source>
        <dbReference type="ARBA" id="ARBA00022898"/>
    </source>
</evidence>
<dbReference type="GO" id="GO:0008710">
    <property type="term" value="F:8-amino-7-oxononanoate synthase activity"/>
    <property type="evidence" value="ECO:0007669"/>
    <property type="project" value="TreeGrafter"/>
</dbReference>
<keyword evidence="2 5" id="KW-0808">Transferase</keyword>
<keyword evidence="6" id="KW-1185">Reference proteome</keyword>
<evidence type="ECO:0000259" key="4">
    <source>
        <dbReference type="Pfam" id="PF00155"/>
    </source>
</evidence>
<organism evidence="5 6">
    <name type="scientific">Vibrio tapetis subsp. tapetis</name>
    <dbReference type="NCBI Taxonomy" id="1671868"/>
    <lineage>
        <taxon>Bacteria</taxon>
        <taxon>Pseudomonadati</taxon>
        <taxon>Pseudomonadota</taxon>
        <taxon>Gammaproteobacteria</taxon>
        <taxon>Vibrionales</taxon>
        <taxon>Vibrionaceae</taxon>
        <taxon>Vibrio</taxon>
    </lineage>
</organism>
<dbReference type="Gene3D" id="3.90.1150.10">
    <property type="entry name" value="Aspartate Aminotransferase, domain 1"/>
    <property type="match status" value="1"/>
</dbReference>
<dbReference type="EMBL" id="LT960612">
    <property type="protein sequence ID" value="SON53385.1"/>
    <property type="molecule type" value="Genomic_DNA"/>
</dbReference>